<proteinExistence type="predicted"/>
<keyword evidence="1" id="KW-0694">RNA-binding</keyword>
<dbReference type="InterPro" id="IPR012677">
    <property type="entry name" value="Nucleotide-bd_a/b_plait_sf"/>
</dbReference>
<dbReference type="OrthoDB" id="9948435at2759"/>
<dbReference type="EMBL" id="JAFDVH010000015">
    <property type="protein sequence ID" value="KAG7463861.1"/>
    <property type="molecule type" value="Genomic_DNA"/>
</dbReference>
<accession>A0A9D3T6F2</accession>
<dbReference type="AlphaFoldDB" id="A0A9D3T6F2"/>
<reference evidence="3" key="1">
    <citation type="submission" date="2021-01" db="EMBL/GenBank/DDBJ databases">
        <authorList>
            <person name="Zahm M."/>
            <person name="Roques C."/>
            <person name="Cabau C."/>
            <person name="Klopp C."/>
            <person name="Donnadieu C."/>
            <person name="Jouanno E."/>
            <person name="Lampietro C."/>
            <person name="Louis A."/>
            <person name="Herpin A."/>
            <person name="Echchiki A."/>
            <person name="Berthelot C."/>
            <person name="Parey E."/>
            <person name="Roest-Crollius H."/>
            <person name="Braasch I."/>
            <person name="Postlethwait J."/>
            <person name="Bobe J."/>
            <person name="Montfort J."/>
            <person name="Bouchez O."/>
            <person name="Begum T."/>
            <person name="Mejri S."/>
            <person name="Adams A."/>
            <person name="Chen W.-J."/>
            <person name="Guiguen Y."/>
        </authorList>
    </citation>
    <scope>NUCLEOTIDE SEQUENCE</scope>
    <source>
        <strain evidence="3">YG-15Mar2019-1</strain>
        <tissue evidence="3">Brain</tissue>
    </source>
</reference>
<gene>
    <name evidence="3" type="ORF">MATL_G00181140</name>
</gene>
<sequence length="344" mass="39279">MRQVMDQSEESRTVVVSGVPEILSSSRMADKLVIHFQRSRSNGGDVVRIQYPTNCKGVAFVTFEDIEDAERVLKKEQIMQDREFPEKYALTVFKFSDDVFFFVRAEVDLSLFSDHDKLIQDLRAVHRSVRISLLPSKGRVTVEGPFRAVRELREDLLRQAQRGRDWHVGSRTDDQSADVSKGSLKDINGDDQESSIWLDTNTLKYIQKFYGIDYDRCLSKYFVDAGLEEVGDLTLITLKGKGRSSSLRSAKSELEHLVLTRQSALRFQGIDYRSSDEHQKKKLLHLCRDLNAVYDDILLIPLDSCIEVIGPSMSSHLFCKRVEDRRVLLEGHSPPNRGAAYLTS</sequence>
<protein>
    <recommendedName>
        <fullName evidence="2">RRM domain-containing protein</fullName>
    </recommendedName>
</protein>
<evidence type="ECO:0000313" key="4">
    <source>
        <dbReference type="Proteomes" id="UP001046870"/>
    </source>
</evidence>
<dbReference type="Pfam" id="PF07292">
    <property type="entry name" value="NID"/>
    <property type="match status" value="1"/>
</dbReference>
<dbReference type="Gene3D" id="3.30.70.330">
    <property type="match status" value="1"/>
</dbReference>
<organism evidence="3 4">
    <name type="scientific">Megalops atlanticus</name>
    <name type="common">Tarpon</name>
    <name type="synonym">Clupea gigantea</name>
    <dbReference type="NCBI Taxonomy" id="7932"/>
    <lineage>
        <taxon>Eukaryota</taxon>
        <taxon>Metazoa</taxon>
        <taxon>Chordata</taxon>
        <taxon>Craniata</taxon>
        <taxon>Vertebrata</taxon>
        <taxon>Euteleostomi</taxon>
        <taxon>Actinopterygii</taxon>
        <taxon>Neopterygii</taxon>
        <taxon>Teleostei</taxon>
        <taxon>Elopiformes</taxon>
        <taxon>Megalopidae</taxon>
        <taxon>Megalops</taxon>
    </lineage>
</organism>
<dbReference type="InterPro" id="IPR009909">
    <property type="entry name" value="Nmi/IFP35_dom"/>
</dbReference>
<dbReference type="PANTHER" id="PTHR15225">
    <property type="entry name" value="INTERFERON-INDUCED PROTEIN 35/NMI N-MYC/STAT INTERACTING PROTEIN"/>
    <property type="match status" value="1"/>
</dbReference>
<keyword evidence="4" id="KW-1185">Reference proteome</keyword>
<dbReference type="GO" id="GO:0003723">
    <property type="term" value="F:RNA binding"/>
    <property type="evidence" value="ECO:0007669"/>
    <property type="project" value="UniProtKB-UniRule"/>
</dbReference>
<feature type="domain" description="RRM" evidence="2">
    <location>
        <begin position="12"/>
        <end position="97"/>
    </location>
</feature>
<dbReference type="SUPFAM" id="SSF54928">
    <property type="entry name" value="RNA-binding domain, RBD"/>
    <property type="match status" value="1"/>
</dbReference>
<evidence type="ECO:0000313" key="3">
    <source>
        <dbReference type="EMBL" id="KAG7463861.1"/>
    </source>
</evidence>
<dbReference type="PROSITE" id="PS50102">
    <property type="entry name" value="RRM"/>
    <property type="match status" value="1"/>
</dbReference>
<evidence type="ECO:0000256" key="1">
    <source>
        <dbReference type="PROSITE-ProRule" id="PRU00176"/>
    </source>
</evidence>
<dbReference type="InterPro" id="IPR000504">
    <property type="entry name" value="RRM_dom"/>
</dbReference>
<comment type="caution">
    <text evidence="3">The sequence shown here is derived from an EMBL/GenBank/DDBJ whole genome shotgun (WGS) entry which is preliminary data.</text>
</comment>
<dbReference type="Proteomes" id="UP001046870">
    <property type="component" value="Chromosome 15"/>
</dbReference>
<dbReference type="PANTHER" id="PTHR15225:SF8">
    <property type="entry name" value="RNA-BINDING PROTEIN 43"/>
    <property type="match status" value="1"/>
</dbReference>
<evidence type="ECO:0000259" key="2">
    <source>
        <dbReference type="PROSITE" id="PS50102"/>
    </source>
</evidence>
<name>A0A9D3T6F2_MEGAT</name>
<dbReference type="InterPro" id="IPR035979">
    <property type="entry name" value="RBD_domain_sf"/>
</dbReference>